<name>A0A835H8R7_9MAGN</name>
<dbReference type="Proteomes" id="UP000631114">
    <property type="component" value="Unassembled WGS sequence"/>
</dbReference>
<dbReference type="AlphaFoldDB" id="A0A835H8R7"/>
<protein>
    <recommendedName>
        <fullName evidence="2">CCHC-type domain-containing protein</fullName>
    </recommendedName>
</protein>
<dbReference type="GO" id="GO:0008270">
    <property type="term" value="F:zinc ion binding"/>
    <property type="evidence" value="ECO:0007669"/>
    <property type="project" value="UniProtKB-KW"/>
</dbReference>
<comment type="caution">
    <text evidence="3">The sequence shown here is derived from an EMBL/GenBank/DDBJ whole genome shotgun (WGS) entry which is preliminary data.</text>
</comment>
<evidence type="ECO:0000313" key="4">
    <source>
        <dbReference type="Proteomes" id="UP000631114"/>
    </source>
</evidence>
<evidence type="ECO:0000256" key="1">
    <source>
        <dbReference type="PROSITE-ProRule" id="PRU00047"/>
    </source>
</evidence>
<feature type="domain" description="CCHC-type" evidence="2">
    <location>
        <begin position="88"/>
        <end position="102"/>
    </location>
</feature>
<keyword evidence="1" id="KW-0863">Zinc-finger</keyword>
<dbReference type="PROSITE" id="PS50158">
    <property type="entry name" value="ZF_CCHC"/>
    <property type="match status" value="1"/>
</dbReference>
<accession>A0A835H8R7</accession>
<evidence type="ECO:0000313" key="3">
    <source>
        <dbReference type="EMBL" id="KAF9595381.1"/>
    </source>
</evidence>
<dbReference type="GO" id="GO:0003676">
    <property type="term" value="F:nucleic acid binding"/>
    <property type="evidence" value="ECO:0007669"/>
    <property type="project" value="InterPro"/>
</dbReference>
<gene>
    <name evidence="3" type="ORF">IFM89_000299</name>
</gene>
<keyword evidence="1" id="KW-0479">Metal-binding</keyword>
<dbReference type="InterPro" id="IPR001878">
    <property type="entry name" value="Znf_CCHC"/>
</dbReference>
<dbReference type="OrthoDB" id="1939300at2759"/>
<reference evidence="3 4" key="1">
    <citation type="submission" date="2020-10" db="EMBL/GenBank/DDBJ databases">
        <title>The Coptis chinensis genome and diversification of protoberbering-type alkaloids.</title>
        <authorList>
            <person name="Wang B."/>
            <person name="Shu S."/>
            <person name="Song C."/>
            <person name="Liu Y."/>
        </authorList>
    </citation>
    <scope>NUCLEOTIDE SEQUENCE [LARGE SCALE GENOMIC DNA]</scope>
    <source>
        <strain evidence="3">HL-2020</strain>
        <tissue evidence="3">Leaf</tissue>
    </source>
</reference>
<keyword evidence="1" id="KW-0862">Zinc</keyword>
<dbReference type="PANTHER" id="PTHR31286:SF180">
    <property type="entry name" value="OS10G0362600 PROTEIN"/>
    <property type="match status" value="1"/>
</dbReference>
<sequence>MTTLPIWVKLWGVPTQLWTKEGMNFVTSKLGKPHCWVDATQRNLILDYTKVCVEVPINAKYPYTLSFKLGRGYEVTVRVEYMWLPAICRKCNKFGHKEAKCPTSNTAELAHRTGGQSSAPGNTHSVPVSQEGQVNVQERSTSFIAQTLTQARDSGAAGNEVIVKPQSLVVYVGIVTTEAMNTRTNIVPTPLTETKVVVTVDENRERT</sequence>
<dbReference type="InterPro" id="IPR040256">
    <property type="entry name" value="At4g02000-like"/>
</dbReference>
<dbReference type="EMBL" id="JADFTS010000007">
    <property type="protein sequence ID" value="KAF9595381.1"/>
    <property type="molecule type" value="Genomic_DNA"/>
</dbReference>
<evidence type="ECO:0000259" key="2">
    <source>
        <dbReference type="PROSITE" id="PS50158"/>
    </source>
</evidence>
<proteinExistence type="predicted"/>
<organism evidence="3 4">
    <name type="scientific">Coptis chinensis</name>
    <dbReference type="NCBI Taxonomy" id="261450"/>
    <lineage>
        <taxon>Eukaryota</taxon>
        <taxon>Viridiplantae</taxon>
        <taxon>Streptophyta</taxon>
        <taxon>Embryophyta</taxon>
        <taxon>Tracheophyta</taxon>
        <taxon>Spermatophyta</taxon>
        <taxon>Magnoliopsida</taxon>
        <taxon>Ranunculales</taxon>
        <taxon>Ranunculaceae</taxon>
        <taxon>Coptidoideae</taxon>
        <taxon>Coptis</taxon>
    </lineage>
</organism>
<keyword evidence="4" id="KW-1185">Reference proteome</keyword>
<dbReference type="PANTHER" id="PTHR31286">
    <property type="entry name" value="GLYCINE-RICH CELL WALL STRUCTURAL PROTEIN 1.8-LIKE"/>
    <property type="match status" value="1"/>
</dbReference>